<evidence type="ECO:0000313" key="1">
    <source>
        <dbReference type="EMBL" id="GGA44192.1"/>
    </source>
</evidence>
<protein>
    <submittedName>
        <fullName evidence="1">Uncharacterized protein</fullName>
    </submittedName>
</protein>
<accession>A0ABQ1GIB4</accession>
<dbReference type="Proteomes" id="UP000617979">
    <property type="component" value="Unassembled WGS sequence"/>
</dbReference>
<keyword evidence="2" id="KW-1185">Reference proteome</keyword>
<sequence>MMEQVNSYFSRKRAHLLEELKDFIRILSVFPVSVPALTFERRVDNS</sequence>
<evidence type="ECO:0000313" key="2">
    <source>
        <dbReference type="Proteomes" id="UP000617979"/>
    </source>
</evidence>
<name>A0ABQ1GIB4_9BACL</name>
<gene>
    <name evidence="1" type="ORF">GCM10007416_16680</name>
</gene>
<proteinExistence type="predicted"/>
<organism evidence="1 2">
    <name type="scientific">Kroppenstedtia guangzhouensis</name>
    <dbReference type="NCBI Taxonomy" id="1274356"/>
    <lineage>
        <taxon>Bacteria</taxon>
        <taxon>Bacillati</taxon>
        <taxon>Bacillota</taxon>
        <taxon>Bacilli</taxon>
        <taxon>Bacillales</taxon>
        <taxon>Thermoactinomycetaceae</taxon>
        <taxon>Kroppenstedtia</taxon>
    </lineage>
</organism>
<dbReference type="EMBL" id="BMEX01000004">
    <property type="protein sequence ID" value="GGA44192.1"/>
    <property type="molecule type" value="Genomic_DNA"/>
</dbReference>
<comment type="caution">
    <text evidence="1">The sequence shown here is derived from an EMBL/GenBank/DDBJ whole genome shotgun (WGS) entry which is preliminary data.</text>
</comment>
<reference evidence="2" key="1">
    <citation type="journal article" date="2019" name="Int. J. Syst. Evol. Microbiol.">
        <title>The Global Catalogue of Microorganisms (GCM) 10K type strain sequencing project: providing services to taxonomists for standard genome sequencing and annotation.</title>
        <authorList>
            <consortium name="The Broad Institute Genomics Platform"/>
            <consortium name="The Broad Institute Genome Sequencing Center for Infectious Disease"/>
            <person name="Wu L."/>
            <person name="Ma J."/>
        </authorList>
    </citation>
    <scope>NUCLEOTIDE SEQUENCE [LARGE SCALE GENOMIC DNA]</scope>
    <source>
        <strain evidence="2">CGMCC 1.12404</strain>
    </source>
</reference>